<dbReference type="GO" id="GO:0005886">
    <property type="term" value="C:plasma membrane"/>
    <property type="evidence" value="ECO:0007669"/>
    <property type="project" value="TreeGrafter"/>
</dbReference>
<dbReference type="AlphaFoldDB" id="U5T2J1"/>
<name>U5T2J1_9GAMM</name>
<dbReference type="SMART" id="SM00382">
    <property type="entry name" value="AAA"/>
    <property type="match status" value="1"/>
</dbReference>
<protein>
    <recommendedName>
        <fullName evidence="3">ABC transporter domain-containing protein</fullName>
    </recommendedName>
</protein>
<sequence length="219" mass="23735">MIDGLSVVADADTPLVDVPALELQPGTSLGISGPSGAGKSTLLYALAGLVPASRGRILWGEINLTDLNERHRSAFRAAHMGLIFQDFLLFEELDALANAALPGQFRRRGERERVRSNARHQLERLGIEPTGRRVVSFSGGERQRVAVARALAGDPPIVLADEPTASLHRDAADRLIDDLLGLVAEARRSLVIVSHDRSVLNRLDRVVELADGRPVGHRE</sequence>
<dbReference type="GO" id="GO:0022857">
    <property type="term" value="F:transmembrane transporter activity"/>
    <property type="evidence" value="ECO:0007669"/>
    <property type="project" value="TreeGrafter"/>
</dbReference>
<keyword evidence="1" id="KW-0547">Nucleotide-binding</keyword>
<dbReference type="InterPro" id="IPR027417">
    <property type="entry name" value="P-loop_NTPase"/>
</dbReference>
<dbReference type="Proteomes" id="UP000017640">
    <property type="component" value="Chromosome"/>
</dbReference>
<organism evidence="4 5">
    <name type="scientific">Spiribacter curvatus</name>
    <dbReference type="NCBI Taxonomy" id="1335757"/>
    <lineage>
        <taxon>Bacteria</taxon>
        <taxon>Pseudomonadati</taxon>
        <taxon>Pseudomonadota</taxon>
        <taxon>Gammaproteobacteria</taxon>
        <taxon>Chromatiales</taxon>
        <taxon>Ectothiorhodospiraceae</taxon>
        <taxon>Spiribacter</taxon>
    </lineage>
</organism>
<gene>
    <name evidence="4" type="ORF">SPICUR_03765</name>
</gene>
<accession>U5T2J1</accession>
<dbReference type="EMBL" id="CP005990">
    <property type="protein sequence ID" value="AGY91744.1"/>
    <property type="molecule type" value="Genomic_DNA"/>
</dbReference>
<dbReference type="Gene3D" id="3.40.50.300">
    <property type="entry name" value="P-loop containing nucleotide triphosphate hydrolases"/>
    <property type="match status" value="1"/>
</dbReference>
<proteinExistence type="predicted"/>
<dbReference type="InterPro" id="IPR003593">
    <property type="entry name" value="AAA+_ATPase"/>
</dbReference>
<dbReference type="GO" id="GO:0005524">
    <property type="term" value="F:ATP binding"/>
    <property type="evidence" value="ECO:0007669"/>
    <property type="project" value="UniProtKB-KW"/>
</dbReference>
<dbReference type="PROSITE" id="PS00211">
    <property type="entry name" value="ABC_TRANSPORTER_1"/>
    <property type="match status" value="1"/>
</dbReference>
<evidence type="ECO:0000256" key="2">
    <source>
        <dbReference type="ARBA" id="ARBA00022840"/>
    </source>
</evidence>
<dbReference type="PROSITE" id="PS50893">
    <property type="entry name" value="ABC_TRANSPORTER_2"/>
    <property type="match status" value="1"/>
</dbReference>
<keyword evidence="2" id="KW-0067">ATP-binding</keyword>
<dbReference type="InterPro" id="IPR003439">
    <property type="entry name" value="ABC_transporter-like_ATP-bd"/>
</dbReference>
<dbReference type="InterPro" id="IPR015854">
    <property type="entry name" value="ABC_transpr_LolD-like"/>
</dbReference>
<evidence type="ECO:0000313" key="5">
    <source>
        <dbReference type="Proteomes" id="UP000017640"/>
    </source>
</evidence>
<dbReference type="GO" id="GO:0016887">
    <property type="term" value="F:ATP hydrolysis activity"/>
    <property type="evidence" value="ECO:0007669"/>
    <property type="project" value="InterPro"/>
</dbReference>
<evidence type="ECO:0000259" key="3">
    <source>
        <dbReference type="PROSITE" id="PS50893"/>
    </source>
</evidence>
<dbReference type="SUPFAM" id="SSF52540">
    <property type="entry name" value="P-loop containing nucleoside triphosphate hydrolases"/>
    <property type="match status" value="1"/>
</dbReference>
<dbReference type="Pfam" id="PF00005">
    <property type="entry name" value="ABC_tran"/>
    <property type="match status" value="1"/>
</dbReference>
<dbReference type="InterPro" id="IPR017871">
    <property type="entry name" value="ABC_transporter-like_CS"/>
</dbReference>
<dbReference type="HOGENOM" id="CLU_000604_1_22_6"/>
<dbReference type="eggNOG" id="COG1136">
    <property type="taxonomic scope" value="Bacteria"/>
</dbReference>
<dbReference type="OrthoDB" id="9802264at2"/>
<dbReference type="KEGG" id="spiu:SPICUR_03765"/>
<evidence type="ECO:0000256" key="1">
    <source>
        <dbReference type="ARBA" id="ARBA00022741"/>
    </source>
</evidence>
<dbReference type="PATRIC" id="fig|1335757.3.peg.734"/>
<dbReference type="STRING" id="1335757.SPICUR_03765"/>
<feature type="domain" description="ABC transporter" evidence="3">
    <location>
        <begin position="1"/>
        <end position="219"/>
    </location>
</feature>
<evidence type="ECO:0000313" key="4">
    <source>
        <dbReference type="EMBL" id="AGY91744.1"/>
    </source>
</evidence>
<reference evidence="4 5" key="1">
    <citation type="journal article" date="2013" name="BMC Genomics">
        <title>Genomes of "Spiribacter", a streamlined, successful halophilic bacterium.</title>
        <authorList>
            <person name="Lopez-Perez M."/>
            <person name="Ghai R."/>
            <person name="Leon M.J."/>
            <person name="Rodriguez-Olmos A."/>
            <person name="Copa-Patino J.L."/>
            <person name="Soliveri J."/>
            <person name="Sanchez-Porro C."/>
            <person name="Ventosa A."/>
            <person name="Rodriguez-Valera F."/>
        </authorList>
    </citation>
    <scope>NUCLEOTIDE SEQUENCE [LARGE SCALE GENOMIC DNA]</scope>
    <source>
        <strain evidence="4 5">UAH-SP71</strain>
    </source>
</reference>
<dbReference type="PANTHER" id="PTHR24220">
    <property type="entry name" value="IMPORT ATP-BINDING PROTEIN"/>
    <property type="match status" value="1"/>
</dbReference>
<keyword evidence="5" id="KW-1185">Reference proteome</keyword>